<dbReference type="RefSeq" id="WP_133306351.1">
    <property type="nucleotide sequence ID" value="NZ_CP081457.1"/>
</dbReference>
<protein>
    <submittedName>
        <fullName evidence="1">Uncharacterized protein</fullName>
    </submittedName>
</protein>
<proteinExistence type="predicted"/>
<sequence length="110" mass="11963">MDAVLTLCVTYWLHRHYTHINRGVHRAGGSDIQGFADSLNGLLPASEQRSQPEYLAAVQSRIPVSSGELKLIVSVFSGTTLLKSAQIKDSTIGGPRWICRLLPGCFTIPA</sequence>
<gene>
    <name evidence="1" type="ORF">A237_006595</name>
</gene>
<organism evidence="1">
    <name type="scientific">Pseudomonas syringae pv. actinidifoliorum ICMP 18803</name>
    <dbReference type="NCBI Taxonomy" id="1194400"/>
    <lineage>
        <taxon>Bacteria</taxon>
        <taxon>Pseudomonadati</taxon>
        <taxon>Pseudomonadota</taxon>
        <taxon>Gammaproteobacteria</taxon>
        <taxon>Pseudomonadales</taxon>
        <taxon>Pseudomonadaceae</taxon>
        <taxon>Pseudomonas</taxon>
        <taxon>Pseudomonas syringae</taxon>
    </lineage>
</organism>
<reference evidence="1" key="1">
    <citation type="journal article" date="2023" name="PhytoFront">
        <title>The Complete Genome Sequence of Pseudomonas syringae pv. actinidifoliorum ICMP 18803.</title>
        <authorList>
            <person name="Templeton M.D."/>
            <person name="Arshed S."/>
            <person name="Andersen M.T."/>
            <person name="Jayaraman J."/>
        </authorList>
    </citation>
    <scope>NUCLEOTIDE SEQUENCE</scope>
    <source>
        <strain evidence="1">ICMP 18803</strain>
    </source>
</reference>
<evidence type="ECO:0000313" key="1">
    <source>
        <dbReference type="EMBL" id="UYS82357.1"/>
    </source>
</evidence>
<dbReference type="AlphaFoldDB" id="A0AAT9SNP4"/>
<accession>A0AAT9SNP4</accession>
<dbReference type="EMBL" id="CP081457">
    <property type="protein sequence ID" value="UYS82357.1"/>
    <property type="molecule type" value="Genomic_DNA"/>
</dbReference>
<name>A0AAT9SNP4_PSESX</name>